<dbReference type="InterPro" id="IPR044865">
    <property type="entry name" value="MRH_dom"/>
</dbReference>
<gene>
    <name evidence="12" type="ORF">HG537_0B02000</name>
</gene>
<dbReference type="OrthoDB" id="4504960at2759"/>
<keyword evidence="4 10" id="KW-0732">Signal</keyword>
<evidence type="ECO:0000256" key="9">
    <source>
        <dbReference type="SAM" id="Phobius"/>
    </source>
</evidence>
<keyword evidence="2" id="KW-0813">Transport</keyword>
<dbReference type="EMBL" id="CP059268">
    <property type="protein sequence ID" value="QLQ78852.1"/>
    <property type="molecule type" value="Genomic_DNA"/>
</dbReference>
<proteinExistence type="predicted"/>
<dbReference type="Gene3D" id="2.70.130.10">
    <property type="entry name" value="Mannose-6-phosphate receptor binding domain"/>
    <property type="match status" value="1"/>
</dbReference>
<dbReference type="SUPFAM" id="SSF50911">
    <property type="entry name" value="Mannose 6-phosphate receptor domain"/>
    <property type="match status" value="1"/>
</dbReference>
<dbReference type="GO" id="GO:0007034">
    <property type="term" value="P:vacuolar transport"/>
    <property type="evidence" value="ECO:0007669"/>
    <property type="project" value="TreeGrafter"/>
</dbReference>
<feature type="chain" id="PRO_5028870797" description="MRH domain-containing protein" evidence="10">
    <location>
        <begin position="20"/>
        <end position="313"/>
    </location>
</feature>
<feature type="coiled-coil region" evidence="8">
    <location>
        <begin position="280"/>
        <end position="307"/>
    </location>
</feature>
<evidence type="ECO:0000256" key="1">
    <source>
        <dbReference type="ARBA" id="ARBA00004614"/>
    </source>
</evidence>
<dbReference type="PROSITE" id="PS51914">
    <property type="entry name" value="MRH"/>
    <property type="match status" value="1"/>
</dbReference>
<evidence type="ECO:0000256" key="6">
    <source>
        <dbReference type="ARBA" id="ARBA00023136"/>
    </source>
</evidence>
<feature type="signal peptide" evidence="10">
    <location>
        <begin position="1"/>
        <end position="19"/>
    </location>
</feature>
<evidence type="ECO:0000256" key="8">
    <source>
        <dbReference type="SAM" id="Coils"/>
    </source>
</evidence>
<dbReference type="GO" id="GO:0000139">
    <property type="term" value="C:Golgi membrane"/>
    <property type="evidence" value="ECO:0007669"/>
    <property type="project" value="UniProtKB-SubCell"/>
</dbReference>
<dbReference type="InterPro" id="IPR036607">
    <property type="entry name" value="PRKCSH"/>
</dbReference>
<keyword evidence="7" id="KW-1015">Disulfide bond</keyword>
<evidence type="ECO:0000256" key="4">
    <source>
        <dbReference type="ARBA" id="ARBA00022729"/>
    </source>
</evidence>
<evidence type="ECO:0000313" key="13">
    <source>
        <dbReference type="Proteomes" id="UP000510647"/>
    </source>
</evidence>
<dbReference type="PANTHER" id="PTHR15071:SF0">
    <property type="entry name" value="MANNOSE 6-PHOSPHATE RECEPTOR-LIKE PROTEIN 1"/>
    <property type="match status" value="1"/>
</dbReference>
<keyword evidence="5 9" id="KW-1133">Transmembrane helix</keyword>
<dbReference type="AlphaFoldDB" id="A0A7H9HR89"/>
<accession>A0A7H9HR89</accession>
<dbReference type="GO" id="GO:0010008">
    <property type="term" value="C:endosome membrane"/>
    <property type="evidence" value="ECO:0007669"/>
    <property type="project" value="UniProtKB-SubCell"/>
</dbReference>
<dbReference type="InterPro" id="IPR009011">
    <property type="entry name" value="Man6P_isomerase_rcpt-bd_dom_sf"/>
</dbReference>
<protein>
    <recommendedName>
        <fullName evidence="11">MRH domain-containing protein</fullName>
    </recommendedName>
</protein>
<evidence type="ECO:0000256" key="3">
    <source>
        <dbReference type="ARBA" id="ARBA00022692"/>
    </source>
</evidence>
<evidence type="ECO:0000256" key="7">
    <source>
        <dbReference type="ARBA" id="ARBA00023157"/>
    </source>
</evidence>
<evidence type="ECO:0000259" key="11">
    <source>
        <dbReference type="PROSITE" id="PS51914"/>
    </source>
</evidence>
<dbReference type="PANTHER" id="PTHR15071">
    <property type="entry name" value="MANNOSE-6-PHOSPHATE RECEPTOR FAMILY MEMBER"/>
    <property type="match status" value="1"/>
</dbReference>
<keyword evidence="6 9" id="KW-0472">Membrane</keyword>
<evidence type="ECO:0000256" key="5">
    <source>
        <dbReference type="ARBA" id="ARBA00022989"/>
    </source>
</evidence>
<dbReference type="GO" id="GO:0005770">
    <property type="term" value="C:late endosome"/>
    <property type="evidence" value="ECO:0007669"/>
    <property type="project" value="TreeGrafter"/>
</dbReference>
<keyword evidence="8" id="KW-0175">Coiled coil</keyword>
<organism evidence="12 13">
    <name type="scientific">Torulaspora globosa</name>
    <dbReference type="NCBI Taxonomy" id="48254"/>
    <lineage>
        <taxon>Eukaryota</taxon>
        <taxon>Fungi</taxon>
        <taxon>Dikarya</taxon>
        <taxon>Ascomycota</taxon>
        <taxon>Saccharomycotina</taxon>
        <taxon>Saccharomycetes</taxon>
        <taxon>Saccharomycetales</taxon>
        <taxon>Saccharomycetaceae</taxon>
        <taxon>Torulaspora</taxon>
    </lineage>
</organism>
<feature type="domain" description="MRH" evidence="11">
    <location>
        <begin position="42"/>
        <end position="196"/>
    </location>
</feature>
<sequence length="313" mass="34420">MLKRNLVLLLLTSITAVTCLINYHDTTNTNPSRNDDYVETDLFCAVMNPTTGTYIDLSQLSSTPNNPRGDRGKTRWLVPGFGYYTNFTLGVCSSPVTAEEEPELSNTTGAYYIDPRTQKPVSIGDFATRPTLSRAKKLTLQYDNGAMCPNGVDRKSAVLSFICDRDVATNAQISFVASVHDCAYFFEIRSVYACPASARSNEVNVLGIFIGIFAVFFLVEFGGRRWLYGKVKTHFQSGGSSAAAAGWEMPGSSTPPAWKRLLRHVSGTTGPISLRSGGSREAFLRDMERQNEMLDALEVRSNETDNANDANLE</sequence>
<comment type="subcellular location">
    <subcellularLocation>
        <location evidence="1">Golgi apparatus membrane</location>
        <topology evidence="1">Single-pass type I membrane protein</topology>
    </subcellularLocation>
</comment>
<evidence type="ECO:0000256" key="2">
    <source>
        <dbReference type="ARBA" id="ARBA00022448"/>
    </source>
</evidence>
<dbReference type="Proteomes" id="UP000510647">
    <property type="component" value="Chromosome 2"/>
</dbReference>
<dbReference type="Pfam" id="PF13015">
    <property type="entry name" value="PRKCSH_1"/>
    <property type="match status" value="1"/>
</dbReference>
<feature type="transmembrane region" description="Helical" evidence="9">
    <location>
        <begin position="203"/>
        <end position="222"/>
    </location>
</feature>
<reference evidence="12 13" key="1">
    <citation type="submission" date="2020-06" db="EMBL/GenBank/DDBJ databases">
        <title>The yeast mating-type switching endonuclease HO is a domesticated member of an unorthodox homing genetic element family.</title>
        <authorList>
            <person name="Coughlan A.Y."/>
            <person name="Lombardi L."/>
            <person name="Braun-Galleani S."/>
            <person name="Martos A.R."/>
            <person name="Galeote V."/>
            <person name="Bigey F."/>
            <person name="Dequin S."/>
            <person name="Byrne K.P."/>
            <person name="Wolfe K.H."/>
        </authorList>
    </citation>
    <scope>NUCLEOTIDE SEQUENCE [LARGE SCALE GENOMIC DNA]</scope>
    <source>
        <strain evidence="12 13">CBS2947</strain>
    </source>
</reference>
<evidence type="ECO:0000256" key="10">
    <source>
        <dbReference type="SAM" id="SignalP"/>
    </source>
</evidence>
<evidence type="ECO:0000313" key="12">
    <source>
        <dbReference type="EMBL" id="QLQ78852.1"/>
    </source>
</evidence>
<keyword evidence="13" id="KW-1185">Reference proteome</keyword>
<keyword evidence="3 9" id="KW-0812">Transmembrane</keyword>
<name>A0A7H9HR89_9SACH</name>